<comment type="caution">
    <text evidence="2">The sequence shown here is derived from an EMBL/GenBank/DDBJ whole genome shotgun (WGS) entry which is preliminary data.</text>
</comment>
<feature type="transmembrane region" description="Helical" evidence="1">
    <location>
        <begin position="160"/>
        <end position="179"/>
    </location>
</feature>
<reference evidence="3" key="1">
    <citation type="journal article" date="2017" name="bioRxiv">
        <title>Comparative analysis of the genomes of Stylophora pistillata and Acropora digitifera provides evidence for extensive differences between species of corals.</title>
        <authorList>
            <person name="Voolstra C.R."/>
            <person name="Li Y."/>
            <person name="Liew Y.J."/>
            <person name="Baumgarten S."/>
            <person name="Zoccola D."/>
            <person name="Flot J.-F."/>
            <person name="Tambutte S."/>
            <person name="Allemand D."/>
            <person name="Aranda M."/>
        </authorList>
    </citation>
    <scope>NUCLEOTIDE SEQUENCE [LARGE SCALE GENOMIC DNA]</scope>
</reference>
<name>A0A2B4SN91_STYPI</name>
<protein>
    <submittedName>
        <fullName evidence="2">Transmembrane protein 69</fullName>
    </submittedName>
</protein>
<feature type="transmembrane region" description="Helical" evidence="1">
    <location>
        <begin position="127"/>
        <end position="148"/>
    </location>
</feature>
<keyword evidence="1" id="KW-0472">Membrane</keyword>
<dbReference type="OrthoDB" id="194289at2759"/>
<organism evidence="2 3">
    <name type="scientific">Stylophora pistillata</name>
    <name type="common">Smooth cauliflower coral</name>
    <dbReference type="NCBI Taxonomy" id="50429"/>
    <lineage>
        <taxon>Eukaryota</taxon>
        <taxon>Metazoa</taxon>
        <taxon>Cnidaria</taxon>
        <taxon>Anthozoa</taxon>
        <taxon>Hexacorallia</taxon>
        <taxon>Scleractinia</taxon>
        <taxon>Astrocoeniina</taxon>
        <taxon>Pocilloporidae</taxon>
        <taxon>Stylophora</taxon>
    </lineage>
</organism>
<evidence type="ECO:0000313" key="3">
    <source>
        <dbReference type="Proteomes" id="UP000225706"/>
    </source>
</evidence>
<dbReference type="Proteomes" id="UP000225706">
    <property type="component" value="Unassembled WGS sequence"/>
</dbReference>
<dbReference type="AlphaFoldDB" id="A0A2B4SN91"/>
<keyword evidence="1 2" id="KW-0812">Transmembrane</keyword>
<proteinExistence type="predicted"/>
<keyword evidence="3" id="KW-1185">Reference proteome</keyword>
<dbReference type="PANTHER" id="PTHR15887:SF1">
    <property type="entry name" value="TRANSMEMBRANE PROTEIN 69"/>
    <property type="match status" value="1"/>
</dbReference>
<feature type="transmembrane region" description="Helical" evidence="1">
    <location>
        <begin position="244"/>
        <end position="262"/>
    </location>
</feature>
<dbReference type="InterPro" id="IPR021836">
    <property type="entry name" value="DUF3429"/>
</dbReference>
<sequence>MWRSDWGKIIDVVISSTGGNWARVTTTVSMHSGCKFNMAAVRGLTRLRTREFLRGRCVSTSKIPRNARGVSQGEMRILTSQHGLFRKAISGSLSTHGPFKAVSFLRPLSSQSQSSFLADLKSTPPPAVYLGFSGAIPFCGLAAVAFVSPEHLNLVAHAQQAYGACILSFLGAVHWGYALPKTSELKPDWNTLGYSVTPSLLAWSALLMNPVPGLTTLCFGLAVALWKDLKTTCFPSWYIALRKALSTLAMTSVGLTAAVLYFQ</sequence>
<dbReference type="PANTHER" id="PTHR15887">
    <property type="entry name" value="TRANSMEMBRANE PROTEIN 69"/>
    <property type="match status" value="1"/>
</dbReference>
<feature type="transmembrane region" description="Helical" evidence="1">
    <location>
        <begin position="200"/>
        <end position="224"/>
    </location>
</feature>
<dbReference type="Pfam" id="PF11911">
    <property type="entry name" value="DUF3429"/>
    <property type="match status" value="1"/>
</dbReference>
<dbReference type="EMBL" id="LSMT01000056">
    <property type="protein sequence ID" value="PFX30048.1"/>
    <property type="molecule type" value="Genomic_DNA"/>
</dbReference>
<accession>A0A2B4SN91</accession>
<gene>
    <name evidence="2" type="primary">tmem69</name>
    <name evidence="2" type="ORF">AWC38_SpisGene5123</name>
</gene>
<evidence type="ECO:0000313" key="2">
    <source>
        <dbReference type="EMBL" id="PFX30048.1"/>
    </source>
</evidence>
<evidence type="ECO:0000256" key="1">
    <source>
        <dbReference type="SAM" id="Phobius"/>
    </source>
</evidence>
<keyword evidence="1" id="KW-1133">Transmembrane helix</keyword>